<protein>
    <submittedName>
        <fullName evidence="1">Uncharacterized protein</fullName>
    </submittedName>
</protein>
<reference evidence="1 2" key="1">
    <citation type="submission" date="2023-12" db="EMBL/GenBank/DDBJ databases">
        <title>A high-quality genome assembly for Dillenia turbinata (Dilleniales).</title>
        <authorList>
            <person name="Chanderbali A."/>
        </authorList>
    </citation>
    <scope>NUCLEOTIDE SEQUENCE [LARGE SCALE GENOMIC DNA]</scope>
    <source>
        <strain evidence="1">LSX21</strain>
        <tissue evidence="1">Leaf</tissue>
    </source>
</reference>
<dbReference type="AlphaFoldDB" id="A0AAN8UNR1"/>
<evidence type="ECO:0000313" key="2">
    <source>
        <dbReference type="Proteomes" id="UP001370490"/>
    </source>
</evidence>
<accession>A0AAN8UNR1</accession>
<comment type="caution">
    <text evidence="1">The sequence shown here is derived from an EMBL/GenBank/DDBJ whole genome shotgun (WGS) entry which is preliminary data.</text>
</comment>
<dbReference type="EMBL" id="JBAMMX010000023">
    <property type="protein sequence ID" value="KAK6917544.1"/>
    <property type="molecule type" value="Genomic_DNA"/>
</dbReference>
<dbReference type="PANTHER" id="PTHR47926:SF355">
    <property type="entry name" value="DYW DOMAIN-CONTAINING PROTEIN"/>
    <property type="match status" value="1"/>
</dbReference>
<dbReference type="GO" id="GO:0003723">
    <property type="term" value="F:RNA binding"/>
    <property type="evidence" value="ECO:0007669"/>
    <property type="project" value="InterPro"/>
</dbReference>
<gene>
    <name evidence="1" type="ORF">RJ641_018295</name>
</gene>
<dbReference type="Proteomes" id="UP001370490">
    <property type="component" value="Unassembled WGS sequence"/>
</dbReference>
<dbReference type="InterPro" id="IPR046960">
    <property type="entry name" value="PPR_At4g14850-like_plant"/>
</dbReference>
<name>A0AAN8UNR1_9MAGN</name>
<sequence length="179" mass="20401">MEHHVCTVDLLGRAGFHGEAIRYIEQTISEEPPPAVWTAMLGACKMHKNFDLSVEVAEHLLAIESENPGHLFCFQIYMHWREGWISDPETTEICQYLDELISSRELGYVSSHEIVMLVLEEENTLARTKQQGNPSGPIDCFLEPNWIRTMSVGCQKIKSDLCSPSMIDKSQHVNYILHT</sequence>
<proteinExistence type="predicted"/>
<dbReference type="PANTHER" id="PTHR47926">
    <property type="entry name" value="PENTATRICOPEPTIDE REPEAT-CONTAINING PROTEIN"/>
    <property type="match status" value="1"/>
</dbReference>
<evidence type="ECO:0000313" key="1">
    <source>
        <dbReference type="EMBL" id="KAK6917544.1"/>
    </source>
</evidence>
<keyword evidence="2" id="KW-1185">Reference proteome</keyword>
<organism evidence="1 2">
    <name type="scientific">Dillenia turbinata</name>
    <dbReference type="NCBI Taxonomy" id="194707"/>
    <lineage>
        <taxon>Eukaryota</taxon>
        <taxon>Viridiplantae</taxon>
        <taxon>Streptophyta</taxon>
        <taxon>Embryophyta</taxon>
        <taxon>Tracheophyta</taxon>
        <taxon>Spermatophyta</taxon>
        <taxon>Magnoliopsida</taxon>
        <taxon>eudicotyledons</taxon>
        <taxon>Gunneridae</taxon>
        <taxon>Pentapetalae</taxon>
        <taxon>Dilleniales</taxon>
        <taxon>Dilleniaceae</taxon>
        <taxon>Dillenia</taxon>
    </lineage>
</organism>
<dbReference type="GO" id="GO:0009451">
    <property type="term" value="P:RNA modification"/>
    <property type="evidence" value="ECO:0007669"/>
    <property type="project" value="InterPro"/>
</dbReference>